<dbReference type="SUPFAM" id="SSF53187">
    <property type="entry name" value="Zn-dependent exopeptidases"/>
    <property type="match status" value="1"/>
</dbReference>
<evidence type="ECO:0000256" key="2">
    <source>
        <dbReference type="ARBA" id="ARBA00022670"/>
    </source>
</evidence>
<evidence type="ECO:0000313" key="10">
    <source>
        <dbReference type="Proteomes" id="UP000653472"/>
    </source>
</evidence>
<sequence>MKPLRTGLCASALAALSACAAPAPAPAPAPLLPTFAQAQQAEAVITPDQILQHIKVLASDDFEGRLPGTPGGRKAVAYIMDQFKAIGLQPGNPDGTYLQDVPLVGITGTPAMQMTAGGKAIKLDAGSDFVATTERFVPEVDVKDSPMVFVGYGVQAPEYGWDDYKGLDVKGKTIVMLINDPAIPDPNDPGQLDPKMFKGKAMTYYGRWTYKYEIASKLGAAAAIIIHETKPAAYPWDVVEHSWTGEQFKLAAADQNMSKVPVESWITLDKAHELFKDSGLDFDQLKQAALSRDFKPVPLKATASFEIKNTVRKVYSHNVVAKLEGSDPTLKDQYILYTAHWDHLGRKPSLKGDQIFNGAADNASGVAGLLALAKAYKALPVAPKRSVLFVAVTGEEQGLLGSKQYAEHPLYPLTKTLADFNMDVLNTYGKTRDIQIVGAGQNDIEETFARIASAEGRTIVPDTSPEKGSYYRSDQFELAKEGLPSLYIKAGIDVIGKPEGYGEAKAKDYIAHDYHSPSDEIKPDWDLSGAAADLKLLFETGDTIANGSTWPKWKDGSEFKAIREQSLGQ</sequence>
<keyword evidence="2" id="KW-0645">Protease</keyword>
<dbReference type="FunFam" id="3.40.630.10:FF:000088">
    <property type="entry name" value="Peptidase M20"/>
    <property type="match status" value="1"/>
</dbReference>
<keyword evidence="4 7" id="KW-0732">Signal</keyword>
<evidence type="ECO:0000256" key="5">
    <source>
        <dbReference type="ARBA" id="ARBA00022801"/>
    </source>
</evidence>
<reference evidence="9" key="1">
    <citation type="submission" date="2020-03" db="EMBL/GenBank/DDBJ databases">
        <title>Solimonas marina sp. nov., isolated from deep seawater of the Pacific Ocean.</title>
        <authorList>
            <person name="Liu X."/>
            <person name="Lai Q."/>
            <person name="Sun F."/>
            <person name="Gai Y."/>
            <person name="Li G."/>
            <person name="Shao Z."/>
        </authorList>
    </citation>
    <scope>NUCLEOTIDE SEQUENCE</scope>
    <source>
        <strain evidence="9">C16B3</strain>
    </source>
</reference>
<keyword evidence="3" id="KW-0479">Metal-binding</keyword>
<dbReference type="PANTHER" id="PTHR12147:SF56">
    <property type="entry name" value="AMINOPEPTIDASE YDR415C-RELATED"/>
    <property type="match status" value="1"/>
</dbReference>
<protein>
    <submittedName>
        <fullName evidence="9">M28 family peptidase</fullName>
    </submittedName>
</protein>
<dbReference type="CDD" id="cd05660">
    <property type="entry name" value="M28_like_PA"/>
    <property type="match status" value="1"/>
</dbReference>
<dbReference type="GO" id="GO:0046872">
    <property type="term" value="F:metal ion binding"/>
    <property type="evidence" value="ECO:0007669"/>
    <property type="project" value="UniProtKB-KW"/>
</dbReference>
<dbReference type="EMBL" id="JAAVXB010000002">
    <property type="protein sequence ID" value="NKF21778.1"/>
    <property type="molecule type" value="Genomic_DNA"/>
</dbReference>
<evidence type="ECO:0000256" key="3">
    <source>
        <dbReference type="ARBA" id="ARBA00022723"/>
    </source>
</evidence>
<evidence type="ECO:0000256" key="4">
    <source>
        <dbReference type="ARBA" id="ARBA00022729"/>
    </source>
</evidence>
<dbReference type="SUPFAM" id="SSF52025">
    <property type="entry name" value="PA domain"/>
    <property type="match status" value="1"/>
</dbReference>
<dbReference type="GO" id="GO:0004177">
    <property type="term" value="F:aminopeptidase activity"/>
    <property type="evidence" value="ECO:0007669"/>
    <property type="project" value="UniProtKB-KW"/>
</dbReference>
<feature type="chain" id="PRO_5036971448" evidence="7">
    <location>
        <begin position="21"/>
        <end position="569"/>
    </location>
</feature>
<dbReference type="CDD" id="cd04821">
    <property type="entry name" value="PA_M28_1_2"/>
    <property type="match status" value="1"/>
</dbReference>
<proteinExistence type="predicted"/>
<keyword evidence="1" id="KW-0031">Aminopeptidase</keyword>
<dbReference type="Gene3D" id="3.40.630.10">
    <property type="entry name" value="Zn peptidases"/>
    <property type="match status" value="2"/>
</dbReference>
<dbReference type="InterPro" id="IPR007484">
    <property type="entry name" value="Peptidase_M28"/>
</dbReference>
<dbReference type="InterPro" id="IPR045175">
    <property type="entry name" value="M28_fam"/>
</dbReference>
<gene>
    <name evidence="9" type="ORF">G7Y82_05565</name>
</gene>
<dbReference type="Pfam" id="PF04389">
    <property type="entry name" value="Peptidase_M28"/>
    <property type="match status" value="1"/>
</dbReference>
<evidence type="ECO:0000256" key="7">
    <source>
        <dbReference type="SAM" id="SignalP"/>
    </source>
</evidence>
<evidence type="ECO:0000256" key="1">
    <source>
        <dbReference type="ARBA" id="ARBA00022438"/>
    </source>
</evidence>
<keyword evidence="5" id="KW-0378">Hydrolase</keyword>
<dbReference type="InterPro" id="IPR046450">
    <property type="entry name" value="PA_dom_sf"/>
</dbReference>
<dbReference type="PROSITE" id="PS51257">
    <property type="entry name" value="PROKAR_LIPOPROTEIN"/>
    <property type="match status" value="1"/>
</dbReference>
<dbReference type="GO" id="GO:0008235">
    <property type="term" value="F:metalloexopeptidase activity"/>
    <property type="evidence" value="ECO:0007669"/>
    <property type="project" value="InterPro"/>
</dbReference>
<dbReference type="PANTHER" id="PTHR12147">
    <property type="entry name" value="METALLOPEPTIDASE M28 FAMILY MEMBER"/>
    <property type="match status" value="1"/>
</dbReference>
<feature type="domain" description="Peptidase M28" evidence="8">
    <location>
        <begin position="318"/>
        <end position="535"/>
    </location>
</feature>
<dbReference type="Proteomes" id="UP000653472">
    <property type="component" value="Unassembled WGS sequence"/>
</dbReference>
<feature type="signal peptide" evidence="7">
    <location>
        <begin position="1"/>
        <end position="20"/>
    </location>
</feature>
<name>A0A969W874_9GAMM</name>
<evidence type="ECO:0000259" key="8">
    <source>
        <dbReference type="Pfam" id="PF04389"/>
    </source>
</evidence>
<keyword evidence="10" id="KW-1185">Reference proteome</keyword>
<evidence type="ECO:0000313" key="9">
    <source>
        <dbReference type="EMBL" id="NKF21778.1"/>
    </source>
</evidence>
<evidence type="ECO:0000256" key="6">
    <source>
        <dbReference type="ARBA" id="ARBA00022833"/>
    </source>
</evidence>
<keyword evidence="6" id="KW-0862">Zinc</keyword>
<organism evidence="9 10">
    <name type="scientific">Solimonas marina</name>
    <dbReference type="NCBI Taxonomy" id="2714601"/>
    <lineage>
        <taxon>Bacteria</taxon>
        <taxon>Pseudomonadati</taxon>
        <taxon>Pseudomonadota</taxon>
        <taxon>Gammaproteobacteria</taxon>
        <taxon>Nevskiales</taxon>
        <taxon>Nevskiaceae</taxon>
        <taxon>Solimonas</taxon>
    </lineage>
</organism>
<dbReference type="GO" id="GO:0006508">
    <property type="term" value="P:proteolysis"/>
    <property type="evidence" value="ECO:0007669"/>
    <property type="project" value="UniProtKB-KW"/>
</dbReference>
<dbReference type="AlphaFoldDB" id="A0A969W874"/>
<accession>A0A969W874</accession>
<comment type="caution">
    <text evidence="9">The sequence shown here is derived from an EMBL/GenBank/DDBJ whole genome shotgun (WGS) entry which is preliminary data.</text>
</comment>